<comment type="caution">
    <text evidence="2">The sequence shown here is derived from an EMBL/GenBank/DDBJ whole genome shotgun (WGS) entry which is preliminary data.</text>
</comment>
<sequence>MSTVQLANKPLVDKTSSSLPDISLTKEDWFTIVLAVLVSRIVLYFIGLVGVDVFKTVDTSELTAWQTICRFDCVWFRRMIDYGYDLYPKWLSNKNAANWAFMPVTPFLGKLLMPIFGDGKITLVIVSNLAFLISVPVFIMALKQMGISEKGQKHAIWLMCFSPFTVYSMAGYAEPLFIALVSGVFLCAYREQWFWAAILGLIAAITRNLGVMLVFSLLIIAIQHYGFRNLFTFRLPALRAVTAIWVVPLGFFGFMTFLYFQSGDALAFGHIQIAWGRVFTHPIDWIEYGFERGGSKLYLTLVGLAGFAMVGYLCVKKYFAEAIFMFINLYLPFSSSLNAMPRYLFGLYPAFFCMVLLLERYPRARTPVLCSFAAFAPIITIGFFSRAFFTL</sequence>
<organism evidence="2 3">
    <name type="scientific">Vibrio nigripulchritudo SOn1</name>
    <dbReference type="NCBI Taxonomy" id="1238450"/>
    <lineage>
        <taxon>Bacteria</taxon>
        <taxon>Pseudomonadati</taxon>
        <taxon>Pseudomonadota</taxon>
        <taxon>Gammaproteobacteria</taxon>
        <taxon>Vibrionales</taxon>
        <taxon>Vibrionaceae</taxon>
        <taxon>Vibrio</taxon>
    </lineage>
</organism>
<dbReference type="AlphaFoldDB" id="A0AAV2VV18"/>
<accession>A0AAV2VV18</accession>
<feature type="transmembrane region" description="Helical" evidence="1">
    <location>
        <begin position="368"/>
        <end position="389"/>
    </location>
</feature>
<feature type="transmembrane region" description="Helical" evidence="1">
    <location>
        <begin position="121"/>
        <end position="142"/>
    </location>
</feature>
<dbReference type="Proteomes" id="UP000018211">
    <property type="component" value="Unassembled WGS sequence"/>
</dbReference>
<feature type="transmembrane region" description="Helical" evidence="1">
    <location>
        <begin position="193"/>
        <end position="220"/>
    </location>
</feature>
<gene>
    <name evidence="2" type="ORF">VIBNISOn1_560061</name>
</gene>
<keyword evidence="1" id="KW-0812">Transmembrane</keyword>
<feature type="transmembrane region" description="Helical" evidence="1">
    <location>
        <begin position="240"/>
        <end position="260"/>
    </location>
</feature>
<keyword evidence="1" id="KW-0472">Membrane</keyword>
<dbReference type="EMBL" id="CAOF01000149">
    <property type="protein sequence ID" value="CCO48527.1"/>
    <property type="molecule type" value="Genomic_DNA"/>
</dbReference>
<evidence type="ECO:0000313" key="2">
    <source>
        <dbReference type="EMBL" id="CCO48527.1"/>
    </source>
</evidence>
<protein>
    <recommendedName>
        <fullName evidence="4">Mannosyltransferase (PIG-V)</fullName>
    </recommendedName>
</protein>
<name>A0AAV2VV18_9VIBR</name>
<dbReference type="RefSeq" id="WP_022612983.1">
    <property type="nucleotide sequence ID" value="NZ_LK391965.1"/>
</dbReference>
<evidence type="ECO:0008006" key="4">
    <source>
        <dbReference type="Google" id="ProtNLM"/>
    </source>
</evidence>
<feature type="transmembrane region" description="Helical" evidence="1">
    <location>
        <begin position="29"/>
        <end position="51"/>
    </location>
</feature>
<keyword evidence="1" id="KW-1133">Transmembrane helix</keyword>
<evidence type="ECO:0000256" key="1">
    <source>
        <dbReference type="SAM" id="Phobius"/>
    </source>
</evidence>
<feature type="transmembrane region" description="Helical" evidence="1">
    <location>
        <begin position="345"/>
        <end position="361"/>
    </location>
</feature>
<proteinExistence type="predicted"/>
<feature type="transmembrane region" description="Helical" evidence="1">
    <location>
        <begin position="297"/>
        <end position="315"/>
    </location>
</feature>
<reference evidence="2 3" key="1">
    <citation type="journal article" date="2013" name="ISME J.">
        <title>Comparative genomics of pathogenic lineages of Vibrio nigripulchritudo identifies virulence-associated traits.</title>
        <authorList>
            <person name="Goudenege D."/>
            <person name="Labreuche Y."/>
            <person name="Krin E."/>
            <person name="Ansquer D."/>
            <person name="Mangenot S."/>
            <person name="Calteau A."/>
            <person name="Medigue C."/>
            <person name="Mazel D."/>
            <person name="Polz M.F."/>
            <person name="Le Roux F."/>
        </authorList>
    </citation>
    <scope>NUCLEOTIDE SEQUENCE [LARGE SCALE GENOMIC DNA]</scope>
    <source>
        <strain evidence="2 3">SOn1</strain>
    </source>
</reference>
<evidence type="ECO:0000313" key="3">
    <source>
        <dbReference type="Proteomes" id="UP000018211"/>
    </source>
</evidence>